<dbReference type="SUPFAM" id="SSF51445">
    <property type="entry name" value="(Trans)glycosidases"/>
    <property type="match status" value="1"/>
</dbReference>
<reference evidence="2" key="1">
    <citation type="submission" date="2016-07" db="EMBL/GenBank/DDBJ databases">
        <title>Microvirga ossetica sp. nov. a new species of rhizobia isolated from root nodules of the legume species Vicia alpestris Steven originated from North Ossetia region in the Caucasus.</title>
        <authorList>
            <person name="Safronova V.I."/>
            <person name="Kuznetsova I.G."/>
            <person name="Sazanova A.L."/>
            <person name="Belimov A."/>
            <person name="Andronov E."/>
            <person name="Osledkin Y.S."/>
            <person name="Onishchuk O.P."/>
            <person name="Kurchak O.N."/>
            <person name="Shaposhnikov A.I."/>
            <person name="Willems A."/>
            <person name="Tikhonovich I.A."/>
        </authorList>
    </citation>
    <scope>NUCLEOTIDE SEQUENCE [LARGE SCALE GENOMIC DNA]</scope>
    <source>
        <strain evidence="2">V5/3M</strain>
    </source>
</reference>
<dbReference type="OrthoDB" id="30037at2"/>
<feature type="domain" description="Glycoside-hydrolase family GH114 TIM-barrel" evidence="1">
    <location>
        <begin position="9"/>
        <end position="259"/>
    </location>
</feature>
<dbReference type="PANTHER" id="PTHR35882:SF1">
    <property type="match status" value="1"/>
</dbReference>
<dbReference type="SUPFAM" id="SSF51120">
    <property type="entry name" value="beta-Roll"/>
    <property type="match status" value="1"/>
</dbReference>
<evidence type="ECO:0000259" key="1">
    <source>
        <dbReference type="Pfam" id="PF03537"/>
    </source>
</evidence>
<dbReference type="PRINTS" id="PR01545">
    <property type="entry name" value="THEMAYE10DUF"/>
</dbReference>
<dbReference type="InterPro" id="IPR016062">
    <property type="entry name" value="TM1410-rel"/>
</dbReference>
<accession>A0A1B2EN93</accession>
<dbReference type="PANTHER" id="PTHR35882">
    <property type="entry name" value="PELA"/>
    <property type="match status" value="1"/>
</dbReference>
<organism evidence="2">
    <name type="scientific">Microvirga ossetica</name>
    <dbReference type="NCBI Taxonomy" id="1882682"/>
    <lineage>
        <taxon>Bacteria</taxon>
        <taxon>Pseudomonadati</taxon>
        <taxon>Pseudomonadota</taxon>
        <taxon>Alphaproteobacteria</taxon>
        <taxon>Hyphomicrobiales</taxon>
        <taxon>Methylobacteriaceae</taxon>
        <taxon>Microvirga</taxon>
    </lineage>
</organism>
<sequence length="441" mass="48280">MPKYKPKDWGYQLQNAKPTTIAKSRHDLVVIDYEQDGHGSFSASQIKLMKAKGAHKLVSYVSIGEAEDYRDYWKKGWATKKPAWLERENPDWDGNYKVRYWHPDWQKLTLDRIREVAKAGYDGAYLDIVDAYEYFAPRRSSAAKDMVDFVAKIAAVAREINPNFLIIPQNGEGLLKYRKYLSVIDGIAKEDLYYGLDGDGIRNASQEIAYSRKYLDIARKAGKFVLNVEYLSDKSAVSTYLKDVSKTGYVPYVGPRDLDKLSYDVPYASSKAAQAAAGSIAAGDAILMGSASDDLLKGAGANDALNGRDGADTLSGEGSDLLVGGAGWDVFRFDTQPRAKNVDMIADFNPMEDRIALETTSFGLDPGVNGGWWSQTGGTLSPSLFHVGLKASTGAQRIVYDQASGTLYYDADGSGPTGQAPFAKLAPGTVLSAAHFQLFTL</sequence>
<dbReference type="NCBIfam" id="TIGR01370">
    <property type="entry name" value="MJ1477/TM1410 family putative glycoside hydrolase"/>
    <property type="match status" value="1"/>
</dbReference>
<dbReference type="InterPro" id="IPR017853">
    <property type="entry name" value="GH"/>
</dbReference>
<dbReference type="EMBL" id="CP016616">
    <property type="protein sequence ID" value="ANY81446.1"/>
    <property type="molecule type" value="Genomic_DNA"/>
</dbReference>
<dbReference type="KEGG" id="moc:BB934_27135"/>
<dbReference type="InterPro" id="IPR013785">
    <property type="entry name" value="Aldolase_TIM"/>
</dbReference>
<gene>
    <name evidence="2" type="ORF">BB934_27135</name>
</gene>
<dbReference type="InterPro" id="IPR004352">
    <property type="entry name" value="GH114_TIM-barrel"/>
</dbReference>
<dbReference type="Gene3D" id="2.150.10.10">
    <property type="entry name" value="Serralysin-like metalloprotease, C-terminal"/>
    <property type="match status" value="1"/>
</dbReference>
<dbReference type="AlphaFoldDB" id="A0A1B2EN93"/>
<name>A0A1B2EN93_9HYPH</name>
<dbReference type="InterPro" id="IPR011049">
    <property type="entry name" value="Serralysin-like_metalloprot_C"/>
</dbReference>
<dbReference type="RefSeq" id="WP_099512502.1">
    <property type="nucleotide sequence ID" value="NZ_CP016616.1"/>
</dbReference>
<dbReference type="InterPro" id="IPR016063">
    <property type="entry name" value="TM1410_Glycdase"/>
</dbReference>
<evidence type="ECO:0000313" key="2">
    <source>
        <dbReference type="EMBL" id="ANY81446.1"/>
    </source>
</evidence>
<protein>
    <recommendedName>
        <fullName evidence="1">Glycoside-hydrolase family GH114 TIM-barrel domain-containing protein</fullName>
    </recommendedName>
</protein>
<proteinExistence type="predicted"/>
<dbReference type="Pfam" id="PF03537">
    <property type="entry name" value="Glyco_hydro_114"/>
    <property type="match status" value="1"/>
</dbReference>
<dbReference type="Gene3D" id="3.20.20.70">
    <property type="entry name" value="Aldolase class I"/>
    <property type="match status" value="1"/>
</dbReference>